<dbReference type="Proteomes" id="UP001419268">
    <property type="component" value="Unassembled WGS sequence"/>
</dbReference>
<protein>
    <recommendedName>
        <fullName evidence="1">Serine aminopeptidase S33 domain-containing protein</fullName>
    </recommendedName>
</protein>
<keyword evidence="3" id="KW-1185">Reference proteome</keyword>
<evidence type="ECO:0000259" key="1">
    <source>
        <dbReference type="Pfam" id="PF12146"/>
    </source>
</evidence>
<dbReference type="PANTHER" id="PTHR42886:SF53">
    <property type="entry name" value="ALPHA_BETA-HYDROLASES SUPERFAMILY PROTEIN"/>
    <property type="match status" value="1"/>
</dbReference>
<sequence>MSSMASVAYPHPGFLNPVPKHSLHKPLLFDLRSSCSRNLSISAKMADPSSSPVVQIERITVPNNYGEKLVGLLHETGSKEVVVLCHGFRASKDHEIMRNLAGALTREGISAVRFDFAGNGESEGSFQYGNYQREADDLHAVVLYFLRSNRVVKAILGHSKGGNVVLLYASRYHDVPVVVNVSGRYDLNKGIEERVGKGFIERIKKDGFIDVNGKDQYRITEESLMDRLSTDMHAACLSIEKSCRVLTVHGSEDEIIPVGDAFEFNKIIPNHKLHVIEGADHGYTKHQVDLAKVVVEFIKAVP</sequence>
<dbReference type="SUPFAM" id="SSF53474">
    <property type="entry name" value="alpha/beta-Hydrolases"/>
    <property type="match status" value="1"/>
</dbReference>
<dbReference type="EMBL" id="JBBNAG010000010">
    <property type="protein sequence ID" value="KAK9101321.1"/>
    <property type="molecule type" value="Genomic_DNA"/>
</dbReference>
<dbReference type="InterPro" id="IPR029058">
    <property type="entry name" value="AB_hydrolase_fold"/>
</dbReference>
<dbReference type="PANTHER" id="PTHR42886">
    <property type="entry name" value="RE40534P-RELATED"/>
    <property type="match status" value="1"/>
</dbReference>
<organism evidence="2 3">
    <name type="scientific">Stephania cephalantha</name>
    <dbReference type="NCBI Taxonomy" id="152367"/>
    <lineage>
        <taxon>Eukaryota</taxon>
        <taxon>Viridiplantae</taxon>
        <taxon>Streptophyta</taxon>
        <taxon>Embryophyta</taxon>
        <taxon>Tracheophyta</taxon>
        <taxon>Spermatophyta</taxon>
        <taxon>Magnoliopsida</taxon>
        <taxon>Ranunculales</taxon>
        <taxon>Menispermaceae</taxon>
        <taxon>Menispermoideae</taxon>
        <taxon>Cissampelideae</taxon>
        <taxon>Stephania</taxon>
    </lineage>
</organism>
<dbReference type="Pfam" id="PF12146">
    <property type="entry name" value="Hydrolase_4"/>
    <property type="match status" value="1"/>
</dbReference>
<comment type="caution">
    <text evidence="2">The sequence shown here is derived from an EMBL/GenBank/DDBJ whole genome shotgun (WGS) entry which is preliminary data.</text>
</comment>
<evidence type="ECO:0000313" key="3">
    <source>
        <dbReference type="Proteomes" id="UP001419268"/>
    </source>
</evidence>
<accession>A0AAP0EYE8</accession>
<proteinExistence type="predicted"/>
<gene>
    <name evidence="2" type="ORF">Scep_024751</name>
</gene>
<name>A0AAP0EYE8_9MAGN</name>
<dbReference type="Gene3D" id="3.40.50.1820">
    <property type="entry name" value="alpha/beta hydrolase"/>
    <property type="match status" value="1"/>
</dbReference>
<dbReference type="InterPro" id="IPR022742">
    <property type="entry name" value="Hydrolase_4"/>
</dbReference>
<dbReference type="GO" id="GO:0005829">
    <property type="term" value="C:cytosol"/>
    <property type="evidence" value="ECO:0007669"/>
    <property type="project" value="TreeGrafter"/>
</dbReference>
<reference evidence="2 3" key="1">
    <citation type="submission" date="2024-01" db="EMBL/GenBank/DDBJ databases">
        <title>Genome assemblies of Stephania.</title>
        <authorList>
            <person name="Yang L."/>
        </authorList>
    </citation>
    <scope>NUCLEOTIDE SEQUENCE [LARGE SCALE GENOMIC DNA]</scope>
    <source>
        <strain evidence="2">JXDWG</strain>
        <tissue evidence="2">Leaf</tissue>
    </source>
</reference>
<feature type="domain" description="Serine aminopeptidase S33" evidence="1">
    <location>
        <begin position="78"/>
        <end position="184"/>
    </location>
</feature>
<dbReference type="FunFam" id="3.40.50.1820:FF:000170">
    <property type="entry name" value="Alpha/beta-Hydrolases superfamily protein"/>
    <property type="match status" value="1"/>
</dbReference>
<evidence type="ECO:0000313" key="2">
    <source>
        <dbReference type="EMBL" id="KAK9101321.1"/>
    </source>
</evidence>
<dbReference type="AlphaFoldDB" id="A0AAP0EYE8"/>